<proteinExistence type="predicted"/>
<dbReference type="InterPro" id="IPR006311">
    <property type="entry name" value="TAT_signal"/>
</dbReference>
<accession>A0ABS5BZY7</accession>
<dbReference type="InterPro" id="IPR010869">
    <property type="entry name" value="DUF1501"/>
</dbReference>
<reference evidence="1 2" key="1">
    <citation type="submission" date="2021-04" db="EMBL/GenBank/DDBJ databases">
        <authorList>
            <person name="Ivanova A."/>
        </authorList>
    </citation>
    <scope>NUCLEOTIDE SEQUENCE [LARGE SCALE GENOMIC DNA]</scope>
    <source>
        <strain evidence="1 2">G18</strain>
    </source>
</reference>
<gene>
    <name evidence="1" type="ORF">J8F10_28960</name>
</gene>
<name>A0ABS5BZY7_9BACT</name>
<dbReference type="PANTHER" id="PTHR43737">
    <property type="entry name" value="BLL7424 PROTEIN"/>
    <property type="match status" value="1"/>
</dbReference>
<keyword evidence="2" id="KW-1185">Reference proteome</keyword>
<protein>
    <submittedName>
        <fullName evidence="1">DUF1501 domain-containing protein</fullName>
    </submittedName>
</protein>
<dbReference type="PROSITE" id="PS51318">
    <property type="entry name" value="TAT"/>
    <property type="match status" value="1"/>
</dbReference>
<dbReference type="PANTHER" id="PTHR43737:SF1">
    <property type="entry name" value="DUF1501 DOMAIN-CONTAINING PROTEIN"/>
    <property type="match status" value="1"/>
</dbReference>
<sequence length="452" mass="48794">MLDVVLNSQPHTVCTNASTHATASANRRDFLRVGALAGLSLPALLRAEAGAVAKKDGSLSKGARAKSVVLVYLGGGLSHHDSFDPKPEAPDDIRGKYATMGTVVPGLRVSDRLPLMAQVMNKIALVRSGAHNNDHHETATNWVLSGRFGTPFGDYPAVGAVVAHETGFTGTLPPYVAVPQNPSFTWELGKSAFLGGRYESFKAGDPSRVNYKVQDLTAADVDAKKAARRDTLLQAVDGLAKRVEGNDQIATYDEFHARARAMVLSSEARTAFAIDRESDRVRDRYGRNTAGQSMLLARRLVESGVRFVTVNYGGWDHHGKIFEGLDKKLPEFDRAVSALVEDMHARGTFENTLLVVMGEFGRTPKLNKDGGRDHWGQAASLLFAGAGVKPGLVLGKTDKHGAYTTQRPVSPADVAYTVLDSLGIDPRKQLVTPDGRPIEILDQGETVKELFE</sequence>
<dbReference type="SUPFAM" id="SSF53649">
    <property type="entry name" value="Alkaline phosphatase-like"/>
    <property type="match status" value="1"/>
</dbReference>
<evidence type="ECO:0000313" key="2">
    <source>
        <dbReference type="Proteomes" id="UP000676565"/>
    </source>
</evidence>
<dbReference type="Proteomes" id="UP000676565">
    <property type="component" value="Unassembled WGS sequence"/>
</dbReference>
<dbReference type="Pfam" id="PF07394">
    <property type="entry name" value="DUF1501"/>
    <property type="match status" value="1"/>
</dbReference>
<comment type="caution">
    <text evidence="1">The sequence shown here is derived from an EMBL/GenBank/DDBJ whole genome shotgun (WGS) entry which is preliminary data.</text>
</comment>
<organism evidence="1 2">
    <name type="scientific">Gemmata palustris</name>
    <dbReference type="NCBI Taxonomy" id="2822762"/>
    <lineage>
        <taxon>Bacteria</taxon>
        <taxon>Pseudomonadati</taxon>
        <taxon>Planctomycetota</taxon>
        <taxon>Planctomycetia</taxon>
        <taxon>Gemmatales</taxon>
        <taxon>Gemmataceae</taxon>
        <taxon>Gemmata</taxon>
    </lineage>
</organism>
<dbReference type="Gene3D" id="3.40.720.10">
    <property type="entry name" value="Alkaline Phosphatase, subunit A"/>
    <property type="match status" value="1"/>
</dbReference>
<dbReference type="EMBL" id="JAGKQQ010000001">
    <property type="protein sequence ID" value="MBP3959294.1"/>
    <property type="molecule type" value="Genomic_DNA"/>
</dbReference>
<dbReference type="InterPro" id="IPR017850">
    <property type="entry name" value="Alkaline_phosphatase_core_sf"/>
</dbReference>
<dbReference type="RefSeq" id="WP_210659910.1">
    <property type="nucleotide sequence ID" value="NZ_JAGKQQ010000001.1"/>
</dbReference>
<evidence type="ECO:0000313" key="1">
    <source>
        <dbReference type="EMBL" id="MBP3959294.1"/>
    </source>
</evidence>